<organism evidence="1">
    <name type="scientific">Siphoviridae sp. ct6bU4</name>
    <dbReference type="NCBI Taxonomy" id="2825344"/>
    <lineage>
        <taxon>Viruses</taxon>
        <taxon>Duplodnaviria</taxon>
        <taxon>Heunggongvirae</taxon>
        <taxon>Uroviricota</taxon>
        <taxon>Caudoviricetes</taxon>
    </lineage>
</organism>
<protein>
    <submittedName>
        <fullName evidence="1">Uncharacterized protein</fullName>
    </submittedName>
</protein>
<sequence>MGRLDNQNSRKKGTPIMKNAHYFEQKFNEGVEHEEAVEVLRDYLDYGAKAALRWTKEYNIYLVTLQVSALKDVNEMRDLSNVFGNEDLDDSNTFIDEIGVNGVAVSENLETFISCENVLLGTFGLDRDDVEKIVHNWELNANG</sequence>
<accession>A0A8S5VAD6</accession>
<evidence type="ECO:0000313" key="1">
    <source>
        <dbReference type="EMBL" id="DAG03730.1"/>
    </source>
</evidence>
<name>A0A8S5VAD6_9CAUD</name>
<reference evidence="1" key="1">
    <citation type="journal article" date="2021" name="Proc. Natl. Acad. Sci. U.S.A.">
        <title>A Catalog of Tens of Thousands of Viruses from Human Metagenomes Reveals Hidden Associations with Chronic Diseases.</title>
        <authorList>
            <person name="Tisza M.J."/>
            <person name="Buck C.B."/>
        </authorList>
    </citation>
    <scope>NUCLEOTIDE SEQUENCE</scope>
    <source>
        <strain evidence="1">Ct6bU4</strain>
    </source>
</reference>
<dbReference type="EMBL" id="BK016234">
    <property type="protein sequence ID" value="DAG03730.1"/>
    <property type="molecule type" value="Genomic_DNA"/>
</dbReference>
<proteinExistence type="predicted"/>